<accession>A0A914Y0X2</accession>
<protein>
    <submittedName>
        <fullName evidence="2">DUF3800 domain-containing protein</fullName>
    </submittedName>
</protein>
<evidence type="ECO:0000313" key="2">
    <source>
        <dbReference type="WBParaSite" id="PSU_v2.g131.t1"/>
    </source>
</evidence>
<dbReference type="AlphaFoldDB" id="A0A914Y0X2"/>
<reference evidence="2" key="1">
    <citation type="submission" date="2022-11" db="UniProtKB">
        <authorList>
            <consortium name="WormBaseParasite"/>
        </authorList>
    </citation>
    <scope>IDENTIFICATION</scope>
</reference>
<keyword evidence="1" id="KW-1185">Reference proteome</keyword>
<name>A0A914Y0X2_9BILA</name>
<proteinExistence type="predicted"/>
<evidence type="ECO:0000313" key="1">
    <source>
        <dbReference type="Proteomes" id="UP000887577"/>
    </source>
</evidence>
<sequence>MLSEHQILLLQAFNDELPKDVTLTVVVSFDRDEAGLRGAEDACLKLIRAAVECRFLWPTAKQLEAAGCEATKLRIRTDYLQCVVSESAHELISQANYPPEIAVLANSFSISADDILTDDLWRATSRSRRFRAFSRALSRLRKVLGNDAATQLSMSVQSAAPVQLATPALTEWVAFVCDGTGDKSLPYSDEFLNSA</sequence>
<dbReference type="WBParaSite" id="PSU_v2.g131.t1">
    <property type="protein sequence ID" value="PSU_v2.g131.t1"/>
    <property type="gene ID" value="PSU_v2.g131"/>
</dbReference>
<organism evidence="1 2">
    <name type="scientific">Panagrolaimus superbus</name>
    <dbReference type="NCBI Taxonomy" id="310955"/>
    <lineage>
        <taxon>Eukaryota</taxon>
        <taxon>Metazoa</taxon>
        <taxon>Ecdysozoa</taxon>
        <taxon>Nematoda</taxon>
        <taxon>Chromadorea</taxon>
        <taxon>Rhabditida</taxon>
        <taxon>Tylenchina</taxon>
        <taxon>Panagrolaimomorpha</taxon>
        <taxon>Panagrolaimoidea</taxon>
        <taxon>Panagrolaimidae</taxon>
        <taxon>Panagrolaimus</taxon>
    </lineage>
</organism>
<dbReference type="Proteomes" id="UP000887577">
    <property type="component" value="Unplaced"/>
</dbReference>